<keyword evidence="1" id="KW-0472">Membrane</keyword>
<feature type="transmembrane region" description="Helical" evidence="1">
    <location>
        <begin position="82"/>
        <end position="105"/>
    </location>
</feature>
<evidence type="ECO:0000256" key="1">
    <source>
        <dbReference type="SAM" id="Phobius"/>
    </source>
</evidence>
<reference evidence="2" key="1">
    <citation type="submission" date="2020-01" db="EMBL/GenBank/DDBJ databases">
        <authorList>
            <person name="Meier V. D."/>
            <person name="Meier V D."/>
        </authorList>
    </citation>
    <scope>NUCLEOTIDE SEQUENCE</scope>
    <source>
        <strain evidence="2">HLG_WM_MAG_05</strain>
    </source>
</reference>
<feature type="transmembrane region" description="Helical" evidence="1">
    <location>
        <begin position="117"/>
        <end position="135"/>
    </location>
</feature>
<organism evidence="2">
    <name type="scientific">uncultured Sulfurovum sp</name>
    <dbReference type="NCBI Taxonomy" id="269237"/>
    <lineage>
        <taxon>Bacteria</taxon>
        <taxon>Pseudomonadati</taxon>
        <taxon>Campylobacterota</taxon>
        <taxon>Epsilonproteobacteria</taxon>
        <taxon>Campylobacterales</taxon>
        <taxon>Sulfurovaceae</taxon>
        <taxon>Sulfurovum</taxon>
        <taxon>environmental samples</taxon>
    </lineage>
</organism>
<protein>
    <submittedName>
        <fullName evidence="2">Uncharacterized protein</fullName>
    </submittedName>
</protein>
<proteinExistence type="predicted"/>
<dbReference type="AlphaFoldDB" id="A0A6S6SPT3"/>
<gene>
    <name evidence="2" type="ORF">HELGO_WM13404</name>
</gene>
<dbReference type="EMBL" id="CACVAU010000028">
    <property type="protein sequence ID" value="CAA6808202.1"/>
    <property type="molecule type" value="Genomic_DNA"/>
</dbReference>
<keyword evidence="1" id="KW-1133">Transmembrane helix</keyword>
<sequence length="146" mass="17099">MYFWKIKQLKEDIVENSITPNDTSLYLILFLLLYLTLFVQAIIQIHSLWNIQMVIVQVIISVLGIMYAYYNSKRKVFFIKDFSSVGWVFLLRSLFFMSIGMLNLYAMTSLFGLEELFTAKNAIIVAMIFEILLYWRIGSHIASLKS</sequence>
<feature type="transmembrane region" description="Helical" evidence="1">
    <location>
        <begin position="49"/>
        <end position="70"/>
    </location>
</feature>
<keyword evidence="1" id="KW-0812">Transmembrane</keyword>
<accession>A0A6S6SPT3</accession>
<evidence type="ECO:0000313" key="2">
    <source>
        <dbReference type="EMBL" id="CAA6808202.1"/>
    </source>
</evidence>
<name>A0A6S6SPT3_9BACT</name>
<feature type="transmembrane region" description="Helical" evidence="1">
    <location>
        <begin position="25"/>
        <end position="43"/>
    </location>
</feature>